<evidence type="ECO:0000313" key="2">
    <source>
        <dbReference type="Proteomes" id="UP000190675"/>
    </source>
</evidence>
<dbReference type="OrthoDB" id="8243778at2"/>
<dbReference type="RefSeq" id="WP_079564306.1">
    <property type="nucleotide sequence ID" value="NZ_LT670818.1"/>
</dbReference>
<dbReference type="AlphaFoldDB" id="A0A1M5GTC0"/>
<gene>
    <name evidence="1" type="ORF">SAMN05444169_0362</name>
</gene>
<proteinExistence type="predicted"/>
<accession>A0A1M5GTC0</accession>
<evidence type="ECO:0000313" key="1">
    <source>
        <dbReference type="EMBL" id="SHG06877.1"/>
    </source>
</evidence>
<protein>
    <submittedName>
        <fullName evidence="1">Uncharacterized protein</fullName>
    </submittedName>
</protein>
<dbReference type="Proteomes" id="UP000190675">
    <property type="component" value="Chromosome I"/>
</dbReference>
<reference evidence="1 2" key="1">
    <citation type="submission" date="2016-11" db="EMBL/GenBank/DDBJ databases">
        <authorList>
            <person name="Jaros S."/>
            <person name="Januszkiewicz K."/>
            <person name="Wedrychowicz H."/>
        </authorList>
    </citation>
    <scope>NUCLEOTIDE SEQUENCE [LARGE SCALE GENOMIC DNA]</scope>
    <source>
        <strain evidence="1 2">GAS242</strain>
    </source>
</reference>
<dbReference type="EMBL" id="LT670818">
    <property type="protein sequence ID" value="SHG06877.1"/>
    <property type="molecule type" value="Genomic_DNA"/>
</dbReference>
<sequence>MAYQIVAIRENEKVSCERMSVLIAIAKARVWASEGWQVVVTDSEGKTLEPADFDRLLAA</sequence>
<name>A0A1M5GTC0_9BRAD</name>
<organism evidence="1 2">
    <name type="scientific">Bradyrhizobium erythrophlei</name>
    <dbReference type="NCBI Taxonomy" id="1437360"/>
    <lineage>
        <taxon>Bacteria</taxon>
        <taxon>Pseudomonadati</taxon>
        <taxon>Pseudomonadota</taxon>
        <taxon>Alphaproteobacteria</taxon>
        <taxon>Hyphomicrobiales</taxon>
        <taxon>Nitrobacteraceae</taxon>
        <taxon>Bradyrhizobium</taxon>
    </lineage>
</organism>